<evidence type="ECO:0000313" key="3">
    <source>
        <dbReference type="EMBL" id="KYO32520.1"/>
    </source>
</evidence>
<dbReference type="EMBL" id="AKHW03003917">
    <property type="protein sequence ID" value="KYO32520.1"/>
    <property type="molecule type" value="Genomic_DNA"/>
</dbReference>
<name>A0A151N6T0_ALLMI</name>
<feature type="coiled-coil region" evidence="1">
    <location>
        <begin position="53"/>
        <end position="225"/>
    </location>
</feature>
<keyword evidence="1" id="KW-0175">Coiled coil</keyword>
<organism evidence="3 4">
    <name type="scientific">Alligator mississippiensis</name>
    <name type="common">American alligator</name>
    <dbReference type="NCBI Taxonomy" id="8496"/>
    <lineage>
        <taxon>Eukaryota</taxon>
        <taxon>Metazoa</taxon>
        <taxon>Chordata</taxon>
        <taxon>Craniata</taxon>
        <taxon>Vertebrata</taxon>
        <taxon>Euteleostomi</taxon>
        <taxon>Archelosauria</taxon>
        <taxon>Archosauria</taxon>
        <taxon>Crocodylia</taxon>
        <taxon>Alligatoridae</taxon>
        <taxon>Alligatorinae</taxon>
        <taxon>Alligator</taxon>
    </lineage>
</organism>
<reference evidence="3 4" key="1">
    <citation type="journal article" date="2012" name="Genome Biol.">
        <title>Sequencing three crocodilian genomes to illuminate the evolution of archosaurs and amniotes.</title>
        <authorList>
            <person name="St John J.A."/>
            <person name="Braun E.L."/>
            <person name="Isberg S.R."/>
            <person name="Miles L.G."/>
            <person name="Chong A.Y."/>
            <person name="Gongora J."/>
            <person name="Dalzell P."/>
            <person name="Moran C."/>
            <person name="Bed'hom B."/>
            <person name="Abzhanov A."/>
            <person name="Burgess S.C."/>
            <person name="Cooksey A.M."/>
            <person name="Castoe T.A."/>
            <person name="Crawford N.G."/>
            <person name="Densmore L.D."/>
            <person name="Drew J.C."/>
            <person name="Edwards S.V."/>
            <person name="Faircloth B.C."/>
            <person name="Fujita M.K."/>
            <person name="Greenwold M.J."/>
            <person name="Hoffmann F.G."/>
            <person name="Howard J.M."/>
            <person name="Iguchi T."/>
            <person name="Janes D.E."/>
            <person name="Khan S.Y."/>
            <person name="Kohno S."/>
            <person name="de Koning A.J."/>
            <person name="Lance S.L."/>
            <person name="McCarthy F.M."/>
            <person name="McCormack J.E."/>
            <person name="Merchant M.E."/>
            <person name="Peterson D.G."/>
            <person name="Pollock D.D."/>
            <person name="Pourmand N."/>
            <person name="Raney B.J."/>
            <person name="Roessler K.A."/>
            <person name="Sanford J.R."/>
            <person name="Sawyer R.H."/>
            <person name="Schmidt C.J."/>
            <person name="Triplett E.W."/>
            <person name="Tuberville T.D."/>
            <person name="Venegas-Anaya M."/>
            <person name="Howard J.T."/>
            <person name="Jarvis E.D."/>
            <person name="Guillette L.J.Jr."/>
            <person name="Glenn T.C."/>
            <person name="Green R.E."/>
            <person name="Ray D.A."/>
        </authorList>
    </citation>
    <scope>NUCLEOTIDE SEQUENCE [LARGE SCALE GENOMIC DNA]</scope>
    <source>
        <strain evidence="3">KSC_2009_1</strain>
    </source>
</reference>
<gene>
    <name evidence="3" type="ORF">Y1Q_0020444</name>
</gene>
<keyword evidence="4" id="KW-1185">Reference proteome</keyword>
<proteinExistence type="predicted"/>
<protein>
    <submittedName>
        <fullName evidence="3">Uncharacterized protein</fullName>
    </submittedName>
</protein>
<comment type="caution">
    <text evidence="3">The sequence shown here is derived from an EMBL/GenBank/DDBJ whole genome shotgun (WGS) entry which is preliminary data.</text>
</comment>
<accession>A0A151N6T0</accession>
<feature type="region of interest" description="Disordered" evidence="2">
    <location>
        <begin position="367"/>
        <end position="389"/>
    </location>
</feature>
<sequence>MSAWRARYDALQEQNLFLEKELESGKREEKLREMQKQMAVWENKSSEPDMGEQKEKKLRLEVSKNLIAALQEENRSQASQIESLEESLGIWQERCDQAEHLVEELRKKLAENHVQVEETRRVIIREMERMKEYTASHEALQDRKQSLEMEVEAKTRECVELQARWQRAEEERDKCRKEIQSLKDLLRESTAGETAALQESGQRLVQAAQAQREQLIVIAKQLEEHVSWVNAVCQEQWQELGTLTGTLIEAGEWTERAQAICLKAQVNPEIQENMEMGSPKEEKGVEWQEKGTMTTEPPEIEESVPTIVIRLEREWKRWNEQYAIELNSLRERVEELSRRSAVEVTTTPSPVQPKGVKGEKVVAVQNSEEVRGSDINAPLQPGVLPLSGI</sequence>
<evidence type="ECO:0000256" key="1">
    <source>
        <dbReference type="SAM" id="Coils"/>
    </source>
</evidence>
<evidence type="ECO:0000256" key="2">
    <source>
        <dbReference type="SAM" id="MobiDB-lite"/>
    </source>
</evidence>
<dbReference type="AlphaFoldDB" id="A0A151N6T0"/>
<feature type="coiled-coil region" evidence="1">
    <location>
        <begin position="1"/>
        <end position="28"/>
    </location>
</feature>
<evidence type="ECO:0000313" key="4">
    <source>
        <dbReference type="Proteomes" id="UP000050525"/>
    </source>
</evidence>
<dbReference type="Proteomes" id="UP000050525">
    <property type="component" value="Unassembled WGS sequence"/>
</dbReference>